<protein>
    <recommendedName>
        <fullName evidence="1">[RNA-polymerase]-subunit kinase</fullName>
        <ecNumber evidence="1">2.7.11.23</ecNumber>
    </recommendedName>
</protein>
<evidence type="ECO:0000313" key="6">
    <source>
        <dbReference type="EMBL" id="KAG6468319.1"/>
    </source>
</evidence>
<dbReference type="GO" id="GO:0005524">
    <property type="term" value="F:ATP binding"/>
    <property type="evidence" value="ECO:0007669"/>
    <property type="project" value="UniProtKB-KW"/>
</dbReference>
<feature type="domain" description="Protein kinase" evidence="5">
    <location>
        <begin position="1"/>
        <end position="162"/>
    </location>
</feature>
<dbReference type="Gene3D" id="1.10.510.10">
    <property type="entry name" value="Transferase(Phosphotransferase) domain 1"/>
    <property type="match status" value="1"/>
</dbReference>
<dbReference type="Proteomes" id="UP000734854">
    <property type="component" value="Unassembled WGS sequence"/>
</dbReference>
<dbReference type="EMBL" id="JACMSC010000022">
    <property type="protein sequence ID" value="KAG6468319.1"/>
    <property type="molecule type" value="Genomic_DNA"/>
</dbReference>
<dbReference type="EC" id="2.7.11.23" evidence="1"/>
<dbReference type="GO" id="GO:0010389">
    <property type="term" value="P:regulation of G2/M transition of mitotic cell cycle"/>
    <property type="evidence" value="ECO:0007669"/>
    <property type="project" value="TreeGrafter"/>
</dbReference>
<keyword evidence="2" id="KW-0547">Nucleotide-binding</keyword>
<dbReference type="GO" id="GO:0005737">
    <property type="term" value="C:cytoplasm"/>
    <property type="evidence" value="ECO:0007669"/>
    <property type="project" value="TreeGrafter"/>
</dbReference>
<dbReference type="Pfam" id="PF00069">
    <property type="entry name" value="Pkinase"/>
    <property type="match status" value="1"/>
</dbReference>
<dbReference type="GO" id="GO:0004693">
    <property type="term" value="F:cyclin-dependent protein serine/threonine kinase activity"/>
    <property type="evidence" value="ECO:0007669"/>
    <property type="project" value="TreeGrafter"/>
</dbReference>
<reference evidence="6 7" key="1">
    <citation type="submission" date="2020-08" db="EMBL/GenBank/DDBJ databases">
        <title>Plant Genome Project.</title>
        <authorList>
            <person name="Zhang R.-G."/>
        </authorList>
    </citation>
    <scope>NUCLEOTIDE SEQUENCE [LARGE SCALE GENOMIC DNA]</scope>
    <source>
        <tissue evidence="6">Rhizome</tissue>
    </source>
</reference>
<comment type="catalytic activity">
    <reaction evidence="4">
        <text>[DNA-directed RNA polymerase] + ATP = phospho-[DNA-directed RNA polymerase] + ADP + H(+)</text>
        <dbReference type="Rhea" id="RHEA:10216"/>
        <dbReference type="Rhea" id="RHEA-COMP:11321"/>
        <dbReference type="Rhea" id="RHEA-COMP:11322"/>
        <dbReference type="ChEBI" id="CHEBI:15378"/>
        <dbReference type="ChEBI" id="CHEBI:30616"/>
        <dbReference type="ChEBI" id="CHEBI:43176"/>
        <dbReference type="ChEBI" id="CHEBI:68546"/>
        <dbReference type="ChEBI" id="CHEBI:456216"/>
        <dbReference type="EC" id="2.7.11.23"/>
    </reaction>
</comment>
<gene>
    <name evidence="6" type="ORF">ZIOFF_072995</name>
</gene>
<proteinExistence type="predicted"/>
<dbReference type="PANTHER" id="PTHR24056:SF178">
    <property type="entry name" value="CYCLIN-DEPENDENT KINASE B2-2"/>
    <property type="match status" value="1"/>
</dbReference>
<evidence type="ECO:0000256" key="1">
    <source>
        <dbReference type="ARBA" id="ARBA00012409"/>
    </source>
</evidence>
<evidence type="ECO:0000256" key="4">
    <source>
        <dbReference type="ARBA" id="ARBA00049280"/>
    </source>
</evidence>
<dbReference type="GO" id="GO:0000307">
    <property type="term" value="C:cyclin-dependent protein kinase holoenzyme complex"/>
    <property type="evidence" value="ECO:0007669"/>
    <property type="project" value="TreeGrafter"/>
</dbReference>
<evidence type="ECO:0000256" key="3">
    <source>
        <dbReference type="ARBA" id="ARBA00022840"/>
    </source>
</evidence>
<evidence type="ECO:0000313" key="7">
    <source>
        <dbReference type="Proteomes" id="UP000734854"/>
    </source>
</evidence>
<dbReference type="InterPro" id="IPR000719">
    <property type="entry name" value="Prot_kinase_dom"/>
</dbReference>
<dbReference type="PROSITE" id="PS50011">
    <property type="entry name" value="PROTEIN_KINASE_DOM"/>
    <property type="match status" value="1"/>
</dbReference>
<name>A0A8J5CSA9_ZINOF</name>
<dbReference type="InterPro" id="IPR011009">
    <property type="entry name" value="Kinase-like_dom_sf"/>
</dbReference>
<dbReference type="PANTHER" id="PTHR24056">
    <property type="entry name" value="CELL DIVISION PROTEIN KINASE"/>
    <property type="match status" value="1"/>
</dbReference>
<dbReference type="SUPFAM" id="SSF56112">
    <property type="entry name" value="Protein kinase-like (PK-like)"/>
    <property type="match status" value="1"/>
</dbReference>
<sequence length="162" mass="18059">MVRKTMMLKVADLGLSRAFTIPLKKYTQEVLTLWYRALEVLLGVTPIDTWSVGCVFAELVTSQPLFPYDSELQQLLHIFELLGTPIQEVWSGVSELAYWHEFPQCSPTNLSSAVPGLDDDGLGLLSVSAVQDTDCCFIFNVISKCRFSRSGGILELGHEDEN</sequence>
<comment type="caution">
    <text evidence="6">The sequence shown here is derived from an EMBL/GenBank/DDBJ whole genome shotgun (WGS) entry which is preliminary data.</text>
</comment>
<keyword evidence="3" id="KW-0067">ATP-binding</keyword>
<keyword evidence="7" id="KW-1185">Reference proteome</keyword>
<dbReference type="GO" id="GO:0000082">
    <property type="term" value="P:G1/S transition of mitotic cell cycle"/>
    <property type="evidence" value="ECO:0007669"/>
    <property type="project" value="TreeGrafter"/>
</dbReference>
<evidence type="ECO:0000256" key="2">
    <source>
        <dbReference type="ARBA" id="ARBA00022741"/>
    </source>
</evidence>
<dbReference type="GO" id="GO:0030332">
    <property type="term" value="F:cyclin binding"/>
    <property type="evidence" value="ECO:0007669"/>
    <property type="project" value="TreeGrafter"/>
</dbReference>
<dbReference type="GO" id="GO:0008353">
    <property type="term" value="F:RNA polymerase II CTD heptapeptide repeat kinase activity"/>
    <property type="evidence" value="ECO:0007669"/>
    <property type="project" value="UniProtKB-EC"/>
</dbReference>
<evidence type="ECO:0000259" key="5">
    <source>
        <dbReference type="PROSITE" id="PS50011"/>
    </source>
</evidence>
<dbReference type="AlphaFoldDB" id="A0A8J5CSA9"/>
<accession>A0A8J5CSA9</accession>
<dbReference type="GO" id="GO:0007165">
    <property type="term" value="P:signal transduction"/>
    <property type="evidence" value="ECO:0007669"/>
    <property type="project" value="TreeGrafter"/>
</dbReference>
<dbReference type="GO" id="GO:0005634">
    <property type="term" value="C:nucleus"/>
    <property type="evidence" value="ECO:0007669"/>
    <property type="project" value="TreeGrafter"/>
</dbReference>
<dbReference type="InterPro" id="IPR050108">
    <property type="entry name" value="CDK"/>
</dbReference>
<organism evidence="6 7">
    <name type="scientific">Zingiber officinale</name>
    <name type="common">Ginger</name>
    <name type="synonym">Amomum zingiber</name>
    <dbReference type="NCBI Taxonomy" id="94328"/>
    <lineage>
        <taxon>Eukaryota</taxon>
        <taxon>Viridiplantae</taxon>
        <taxon>Streptophyta</taxon>
        <taxon>Embryophyta</taxon>
        <taxon>Tracheophyta</taxon>
        <taxon>Spermatophyta</taxon>
        <taxon>Magnoliopsida</taxon>
        <taxon>Liliopsida</taxon>
        <taxon>Zingiberales</taxon>
        <taxon>Zingiberaceae</taxon>
        <taxon>Zingiber</taxon>
    </lineage>
</organism>